<reference evidence="2" key="1">
    <citation type="submission" date="2016-10" db="EMBL/GenBank/DDBJ databases">
        <authorList>
            <person name="Varghese N."/>
            <person name="Submissions S."/>
        </authorList>
    </citation>
    <scope>NUCLEOTIDE SEQUENCE [LARGE SCALE GENOMIC DNA]</scope>
    <source>
        <strain evidence="2">YR281</strain>
    </source>
</reference>
<gene>
    <name evidence="2" type="ORF">SAMN04487926_10624</name>
</gene>
<evidence type="ECO:0000313" key="2">
    <source>
        <dbReference type="EMBL" id="SDH60552.1"/>
    </source>
</evidence>
<dbReference type="EMBL" id="FNDI01000006">
    <property type="protein sequence ID" value="SDH60552.1"/>
    <property type="molecule type" value="Genomic_DNA"/>
</dbReference>
<feature type="region of interest" description="Disordered" evidence="1">
    <location>
        <begin position="22"/>
        <end position="43"/>
    </location>
</feature>
<evidence type="ECO:0000313" key="3">
    <source>
        <dbReference type="Proteomes" id="UP000198900"/>
    </source>
</evidence>
<dbReference type="Proteomes" id="UP000198900">
    <property type="component" value="Unassembled WGS sequence"/>
</dbReference>
<evidence type="ECO:0000256" key="1">
    <source>
        <dbReference type="SAM" id="MobiDB-lite"/>
    </source>
</evidence>
<dbReference type="AlphaFoldDB" id="A0A7Z7B4N0"/>
<name>A0A7Z7B4N0_9BURK</name>
<protein>
    <submittedName>
        <fullName evidence="2">Uncharacterized protein</fullName>
    </submittedName>
</protein>
<keyword evidence="3" id="KW-1185">Reference proteome</keyword>
<comment type="caution">
    <text evidence="2">The sequence shown here is derived from an EMBL/GenBank/DDBJ whole genome shotgun (WGS) entry which is preliminary data.</text>
</comment>
<organism evidence="2 3">
    <name type="scientific">Paraburkholderia steynii</name>
    <dbReference type="NCBI Taxonomy" id="1245441"/>
    <lineage>
        <taxon>Bacteria</taxon>
        <taxon>Pseudomonadati</taxon>
        <taxon>Pseudomonadota</taxon>
        <taxon>Betaproteobacteria</taxon>
        <taxon>Burkholderiales</taxon>
        <taxon>Burkholderiaceae</taxon>
        <taxon>Paraburkholderia</taxon>
    </lineage>
</organism>
<accession>A0A7Z7B4N0</accession>
<proteinExistence type="predicted"/>
<sequence length="43" mass="4940">MPFLFWRPRGCNALSFKESNARASGQPQIHPFRNGFSNSFKPL</sequence>